<evidence type="ECO:0000313" key="7">
    <source>
        <dbReference type="Proteomes" id="UP000013785"/>
    </source>
</evidence>
<keyword evidence="7" id="KW-1185">Reference proteome</keyword>
<dbReference type="InterPro" id="IPR010982">
    <property type="entry name" value="Lambda_DNA-bd_dom_sf"/>
</dbReference>
<dbReference type="InterPro" id="IPR028082">
    <property type="entry name" value="Peripla_BP_I"/>
</dbReference>
<dbReference type="Pfam" id="PF13377">
    <property type="entry name" value="Peripla_BP_3"/>
    <property type="match status" value="1"/>
</dbReference>
<dbReference type="HOGENOM" id="CLU_037628_6_0_9"/>
<dbReference type="PANTHER" id="PTHR30146:SF95">
    <property type="entry name" value="RIBOSE OPERON REPRESSOR"/>
    <property type="match status" value="1"/>
</dbReference>
<evidence type="ECO:0000313" key="6">
    <source>
        <dbReference type="EMBL" id="EOL45276.1"/>
    </source>
</evidence>
<gene>
    <name evidence="6" type="ORF">UC3_01166</name>
</gene>
<dbReference type="SMART" id="SM00354">
    <property type="entry name" value="HTH_LACI"/>
    <property type="match status" value="1"/>
</dbReference>
<feature type="domain" description="HTH lacI-type" evidence="5">
    <location>
        <begin position="2"/>
        <end position="56"/>
    </location>
</feature>
<dbReference type="CDD" id="cd01392">
    <property type="entry name" value="HTH_LacI"/>
    <property type="match status" value="1"/>
</dbReference>
<keyword evidence="2" id="KW-0805">Transcription regulation</keyword>
<evidence type="ECO:0000259" key="5">
    <source>
        <dbReference type="PROSITE" id="PS50932"/>
    </source>
</evidence>
<proteinExistence type="predicted"/>
<sequence>MTTIKDIAREAKVGTTTVSRVINNSPKVSPKTRSRVEEAMKKLNFYPNEYARVLKSKKSNTIAVSVPSIWHPFFSEFVYHIEKELQVKNYRLLISSNNLDAHAELEFLDMIRQNKVDGIIALTYHNIDNYLSANIPFVSIDRYFKEKVAYVTSDNYHGGEIAAEELIKRGCQHLGYVSAIAPQKNDTLKRKDGFIDYAKAHNKNVATYERYEPILDYDHFFDSFFLENPNVDGLLVMNDQTALILLSYLDKKGVSVPEDLQIVGYDGFSYFEGYETTLTSIKQPIKEMAESSLKLLYGLIEGNEIGEPIILPVTFKDGKTTKPLE</sequence>
<dbReference type="PANTHER" id="PTHR30146">
    <property type="entry name" value="LACI-RELATED TRANSCRIPTIONAL REPRESSOR"/>
    <property type="match status" value="1"/>
</dbReference>
<name>R3WBH1_9ENTE</name>
<dbReference type="RefSeq" id="WP_010767834.1">
    <property type="nucleotide sequence ID" value="NZ_ASWE01000003.1"/>
</dbReference>
<keyword evidence="3" id="KW-0238">DNA-binding</keyword>
<evidence type="ECO:0000256" key="4">
    <source>
        <dbReference type="ARBA" id="ARBA00023163"/>
    </source>
</evidence>
<protein>
    <recommendedName>
        <fullName evidence="5">HTH lacI-type domain-containing protein</fullName>
    </recommendedName>
</protein>
<accession>R3WBH1</accession>
<dbReference type="Pfam" id="PF00356">
    <property type="entry name" value="LacI"/>
    <property type="match status" value="1"/>
</dbReference>
<dbReference type="SUPFAM" id="SSF53822">
    <property type="entry name" value="Periplasmic binding protein-like I"/>
    <property type="match status" value="1"/>
</dbReference>
<evidence type="ECO:0000256" key="3">
    <source>
        <dbReference type="ARBA" id="ARBA00023125"/>
    </source>
</evidence>
<dbReference type="Proteomes" id="UP000013785">
    <property type="component" value="Unassembled WGS sequence"/>
</dbReference>
<evidence type="ECO:0000256" key="1">
    <source>
        <dbReference type="ARBA" id="ARBA00022491"/>
    </source>
</evidence>
<dbReference type="EMBL" id="AJAT01000012">
    <property type="protein sequence ID" value="EOL45276.1"/>
    <property type="molecule type" value="Genomic_DNA"/>
</dbReference>
<dbReference type="OrthoDB" id="9796186at2"/>
<dbReference type="eggNOG" id="COG1609">
    <property type="taxonomic scope" value="Bacteria"/>
</dbReference>
<dbReference type="GO" id="GO:0003700">
    <property type="term" value="F:DNA-binding transcription factor activity"/>
    <property type="evidence" value="ECO:0007669"/>
    <property type="project" value="TreeGrafter"/>
</dbReference>
<dbReference type="AlphaFoldDB" id="R3WBH1"/>
<dbReference type="Gene3D" id="3.40.50.2300">
    <property type="match status" value="2"/>
</dbReference>
<evidence type="ECO:0000256" key="2">
    <source>
        <dbReference type="ARBA" id="ARBA00023015"/>
    </source>
</evidence>
<comment type="caution">
    <text evidence="6">The sequence shown here is derived from an EMBL/GenBank/DDBJ whole genome shotgun (WGS) entry which is preliminary data.</text>
</comment>
<dbReference type="PROSITE" id="PS00356">
    <property type="entry name" value="HTH_LACI_1"/>
    <property type="match status" value="1"/>
</dbReference>
<keyword evidence="1" id="KW-0678">Repressor</keyword>
<organism evidence="6 7">
    <name type="scientific">Enterococcus phoeniculicola ATCC BAA-412</name>
    <dbReference type="NCBI Taxonomy" id="1158610"/>
    <lineage>
        <taxon>Bacteria</taxon>
        <taxon>Bacillati</taxon>
        <taxon>Bacillota</taxon>
        <taxon>Bacilli</taxon>
        <taxon>Lactobacillales</taxon>
        <taxon>Enterococcaceae</taxon>
        <taxon>Enterococcus</taxon>
    </lineage>
</organism>
<dbReference type="CDD" id="cd06291">
    <property type="entry name" value="PBP1_Qymf-like"/>
    <property type="match status" value="1"/>
</dbReference>
<dbReference type="PROSITE" id="PS50932">
    <property type="entry name" value="HTH_LACI_2"/>
    <property type="match status" value="1"/>
</dbReference>
<reference evidence="6 7" key="1">
    <citation type="submission" date="2013-02" db="EMBL/GenBank/DDBJ databases">
        <title>The Genome Sequence of Enterococcus phoeniculicola BAA-412.</title>
        <authorList>
            <consortium name="The Broad Institute Genome Sequencing Platform"/>
            <consortium name="The Broad Institute Genome Sequencing Center for Infectious Disease"/>
            <person name="Earl A.M."/>
            <person name="Gilmore M.S."/>
            <person name="Lebreton F."/>
            <person name="Walker B."/>
            <person name="Young S.K."/>
            <person name="Zeng Q."/>
            <person name="Gargeya S."/>
            <person name="Fitzgerald M."/>
            <person name="Haas B."/>
            <person name="Abouelleil A."/>
            <person name="Alvarado L."/>
            <person name="Arachchi H.M."/>
            <person name="Berlin A.M."/>
            <person name="Chapman S.B."/>
            <person name="Dewar J."/>
            <person name="Goldberg J."/>
            <person name="Griggs A."/>
            <person name="Gujja S."/>
            <person name="Hansen M."/>
            <person name="Howarth C."/>
            <person name="Imamovic A."/>
            <person name="Larimer J."/>
            <person name="McCowan C."/>
            <person name="Murphy C."/>
            <person name="Neiman D."/>
            <person name="Pearson M."/>
            <person name="Priest M."/>
            <person name="Roberts A."/>
            <person name="Saif S."/>
            <person name="Shea T."/>
            <person name="Sisk P."/>
            <person name="Sykes S."/>
            <person name="Wortman J."/>
            <person name="Nusbaum C."/>
            <person name="Birren B."/>
        </authorList>
    </citation>
    <scope>NUCLEOTIDE SEQUENCE [LARGE SCALE GENOMIC DNA]</scope>
    <source>
        <strain evidence="6 7">ATCC BAA-412</strain>
    </source>
</reference>
<dbReference type="GO" id="GO:0000976">
    <property type="term" value="F:transcription cis-regulatory region binding"/>
    <property type="evidence" value="ECO:0007669"/>
    <property type="project" value="TreeGrafter"/>
</dbReference>
<dbReference type="SUPFAM" id="SSF47413">
    <property type="entry name" value="lambda repressor-like DNA-binding domains"/>
    <property type="match status" value="1"/>
</dbReference>
<dbReference type="STRING" id="154621.RV11_GL000794"/>
<dbReference type="PATRIC" id="fig|1158610.3.peg.1141"/>
<keyword evidence="4" id="KW-0804">Transcription</keyword>
<dbReference type="InterPro" id="IPR000843">
    <property type="entry name" value="HTH_LacI"/>
</dbReference>
<dbReference type="Gene3D" id="1.10.260.40">
    <property type="entry name" value="lambda repressor-like DNA-binding domains"/>
    <property type="match status" value="1"/>
</dbReference>
<dbReference type="InterPro" id="IPR046335">
    <property type="entry name" value="LacI/GalR-like_sensor"/>
</dbReference>
<dbReference type="PRINTS" id="PR00036">
    <property type="entry name" value="HTHLACI"/>
</dbReference>